<sequence length="718" mass="82858">MKKIIYFLLTFQMIILSLYGLQFFKENKMNKLLYKGHTSILLNFDKPRKHSYHYGDYLQKLGDKYHTPISKYVFKDDHHLIIYTSDPSLKGQIKLKEGQLPEPHSEAFISNFKSSHSKESGVFPRSDPKTDIVIKRITQTQNLGADGIYYLSTQNEQLINKLIKDINDNVASVKILDTYHSNVLPPNLILWANLLLVSLCLVISVIHYALSRNRDIAILRINGHRSWHILKHMFLSLLPVFSMSILSSYCTLSVYYIFINGLNYFGTLSLLFILVLLAGFFSIAVPLLIVTAWLINDMKTIDIVKGRKRYAVVLVLHGILKVVFLVFLLLSIYQLAEKSSLLKHDLEGLSVWNKTKNLYTTAVSYTGENDRSKEYDTSKRMKKFYFEMQKKDGFIMEASNYDKLDNQYIYDLNSEGENARLSPDGKSVTVDENYLKYNPIKTNGNADNTMKRIVHKDYVRNILVPYSLKKYESQIKKNFLSDFYYKKVEVENIYNKSLNMPENKTKMSDLKINIIYVDDNQKYFTYDSSIKPADKNQITDPIAVVETGNIDGSYYLSYISGCFYFYSKQNDAYGDILPIIRKSNAGSSIQNVVSVYDQHGQEIQQLKQEKTSLLLMAIVLILSSFMITYNLVASYYEKNKYTLYIKKIFGYSGLKRNNKFLMAIFLVNFIPVAILGLLKGDIVFLTGIIIFILEMILVFGFDKMLSRKAFNSIIKGDH</sequence>
<keyword evidence="1" id="KW-0472">Membrane</keyword>
<feature type="transmembrane region" description="Helical" evidence="1">
    <location>
        <begin position="234"/>
        <end position="258"/>
    </location>
</feature>
<keyword evidence="1" id="KW-0812">Transmembrane</keyword>
<evidence type="ECO:0000256" key="1">
    <source>
        <dbReference type="SAM" id="Phobius"/>
    </source>
</evidence>
<dbReference type="Proteomes" id="UP000808914">
    <property type="component" value="Unassembled WGS sequence"/>
</dbReference>
<feature type="transmembrane region" description="Helical" evidence="1">
    <location>
        <begin position="682"/>
        <end position="701"/>
    </location>
</feature>
<gene>
    <name evidence="2" type="ORF">JOD45_002219</name>
</gene>
<keyword evidence="3" id="KW-1185">Reference proteome</keyword>
<dbReference type="NCBIfam" id="TIGR01654">
    <property type="entry name" value="bact_immun_7tm"/>
    <property type="match status" value="1"/>
</dbReference>
<evidence type="ECO:0000313" key="3">
    <source>
        <dbReference type="Proteomes" id="UP000808914"/>
    </source>
</evidence>
<feature type="transmembrane region" description="Helical" evidence="1">
    <location>
        <begin position="264"/>
        <end position="289"/>
    </location>
</feature>
<comment type="caution">
    <text evidence="2">The sequence shown here is derived from an EMBL/GenBank/DDBJ whole genome shotgun (WGS) entry which is preliminary data.</text>
</comment>
<name>A0ABS2Q2S0_9BACL</name>
<accession>A0ABS2Q2S0</accession>
<keyword evidence="1" id="KW-1133">Transmembrane helix</keyword>
<feature type="transmembrane region" description="Helical" evidence="1">
    <location>
        <begin position="310"/>
        <end position="333"/>
    </location>
</feature>
<feature type="transmembrane region" description="Helical" evidence="1">
    <location>
        <begin position="5"/>
        <end position="24"/>
    </location>
</feature>
<protein>
    <submittedName>
        <fullName evidence="2">ABC transport system permease protein</fullName>
    </submittedName>
</protein>
<dbReference type="RefSeq" id="WP_205003895.1">
    <property type="nucleotide sequence ID" value="NZ_JAFBER010000014.1"/>
</dbReference>
<proteinExistence type="predicted"/>
<feature type="transmembrane region" description="Helical" evidence="1">
    <location>
        <begin position="188"/>
        <end position="210"/>
    </location>
</feature>
<evidence type="ECO:0000313" key="2">
    <source>
        <dbReference type="EMBL" id="MBM7645994.1"/>
    </source>
</evidence>
<organism evidence="2 3">
    <name type="scientific">Scopulibacillus daqui</name>
    <dbReference type="NCBI Taxonomy" id="1469162"/>
    <lineage>
        <taxon>Bacteria</taxon>
        <taxon>Bacillati</taxon>
        <taxon>Bacillota</taxon>
        <taxon>Bacilli</taxon>
        <taxon>Bacillales</taxon>
        <taxon>Sporolactobacillaceae</taxon>
        <taxon>Scopulibacillus</taxon>
    </lineage>
</organism>
<feature type="transmembrane region" description="Helical" evidence="1">
    <location>
        <begin position="613"/>
        <end position="636"/>
    </location>
</feature>
<dbReference type="Pfam" id="PF07242">
    <property type="entry name" value="DUF1430"/>
    <property type="match status" value="1"/>
</dbReference>
<reference evidence="2 3" key="1">
    <citation type="submission" date="2021-01" db="EMBL/GenBank/DDBJ databases">
        <title>Genomic Encyclopedia of Type Strains, Phase IV (KMG-IV): sequencing the most valuable type-strain genomes for metagenomic binning, comparative biology and taxonomic classification.</title>
        <authorList>
            <person name="Goeker M."/>
        </authorList>
    </citation>
    <scope>NUCLEOTIDE SEQUENCE [LARGE SCALE GENOMIC DNA]</scope>
    <source>
        <strain evidence="2 3">DSM 28236</strain>
    </source>
</reference>
<feature type="transmembrane region" description="Helical" evidence="1">
    <location>
        <begin position="657"/>
        <end position="676"/>
    </location>
</feature>
<dbReference type="EMBL" id="JAFBER010000014">
    <property type="protein sequence ID" value="MBM7645994.1"/>
    <property type="molecule type" value="Genomic_DNA"/>
</dbReference>
<dbReference type="InterPro" id="IPR006541">
    <property type="entry name" value="Bacteriocin_ass"/>
</dbReference>